<feature type="region of interest" description="Disordered" evidence="12">
    <location>
        <begin position="903"/>
        <end position="923"/>
    </location>
</feature>
<comment type="similarity">
    <text evidence="2 11">Belongs to the TET family.</text>
</comment>
<dbReference type="Pfam" id="PF12851">
    <property type="entry name" value="Tet_JBP"/>
    <property type="match status" value="1"/>
</dbReference>
<evidence type="ECO:0000256" key="7">
    <source>
        <dbReference type="ARBA" id="ARBA00023002"/>
    </source>
</evidence>
<evidence type="ECO:0000256" key="10">
    <source>
        <dbReference type="ARBA" id="ARBA00049431"/>
    </source>
</evidence>
<evidence type="ECO:0000313" key="14">
    <source>
        <dbReference type="EMBL" id="CAD7399875.1"/>
    </source>
</evidence>
<comment type="catalytic activity">
    <reaction evidence="11">
        <text>a 5-methyl-2'-deoxycytidine in DNA + 2-oxoglutarate + O2 = a 5-hydroxymethyl-2'-deoxycytidine in DNA + succinate + CO2</text>
        <dbReference type="Rhea" id="RHEA:52636"/>
        <dbReference type="Rhea" id="RHEA-COMP:11370"/>
        <dbReference type="Rhea" id="RHEA-COMP:13315"/>
        <dbReference type="ChEBI" id="CHEBI:15379"/>
        <dbReference type="ChEBI" id="CHEBI:16526"/>
        <dbReference type="ChEBI" id="CHEBI:16810"/>
        <dbReference type="ChEBI" id="CHEBI:30031"/>
        <dbReference type="ChEBI" id="CHEBI:85454"/>
        <dbReference type="ChEBI" id="CHEBI:136731"/>
        <dbReference type="EC" id="1.14.11.80"/>
    </reaction>
</comment>
<comment type="catalytic activity">
    <reaction evidence="9 11">
        <text>a 5-formyl-2'-deoxycytidine in DNA + 2-oxoglutarate + O2 = a 5-carboxyl-2'-deoxycytidine in DNA + succinate + CO2 + H(+)</text>
        <dbReference type="Rhea" id="RHEA:53832"/>
        <dbReference type="Rhea" id="RHEA-COMP:13656"/>
        <dbReference type="Rhea" id="RHEA-COMP:13657"/>
        <dbReference type="ChEBI" id="CHEBI:15378"/>
        <dbReference type="ChEBI" id="CHEBI:15379"/>
        <dbReference type="ChEBI" id="CHEBI:16526"/>
        <dbReference type="ChEBI" id="CHEBI:16810"/>
        <dbReference type="ChEBI" id="CHEBI:30031"/>
        <dbReference type="ChEBI" id="CHEBI:137731"/>
        <dbReference type="ChEBI" id="CHEBI:137732"/>
        <dbReference type="EC" id="1.14.11.80"/>
    </reaction>
</comment>
<evidence type="ECO:0000256" key="12">
    <source>
        <dbReference type="SAM" id="MobiDB-lite"/>
    </source>
</evidence>
<dbReference type="EC" id="1.14.11.80" evidence="11"/>
<dbReference type="EMBL" id="OC317947">
    <property type="protein sequence ID" value="CAD7399875.1"/>
    <property type="molecule type" value="Genomic_DNA"/>
</dbReference>
<feature type="domain" description="Methylcytosine dioxygenase TET1-3 oxygenase" evidence="13">
    <location>
        <begin position="92"/>
        <end position="1207"/>
    </location>
</feature>
<keyword evidence="8 11" id="KW-0408">Iron</keyword>
<feature type="compositionally biased region" description="Low complexity" evidence="12">
    <location>
        <begin position="912"/>
        <end position="923"/>
    </location>
</feature>
<feature type="compositionally biased region" description="Low complexity" evidence="12">
    <location>
        <begin position="1233"/>
        <end position="1261"/>
    </location>
</feature>
<feature type="compositionally biased region" description="Polar residues" evidence="12">
    <location>
        <begin position="625"/>
        <end position="659"/>
    </location>
</feature>
<evidence type="ECO:0000256" key="3">
    <source>
        <dbReference type="ARBA" id="ARBA00022454"/>
    </source>
</evidence>
<feature type="region of interest" description="Disordered" evidence="12">
    <location>
        <begin position="481"/>
        <end position="587"/>
    </location>
</feature>
<feature type="region of interest" description="Disordered" evidence="12">
    <location>
        <begin position="411"/>
        <end position="451"/>
    </location>
</feature>
<evidence type="ECO:0000256" key="5">
    <source>
        <dbReference type="ARBA" id="ARBA00022833"/>
    </source>
</evidence>
<feature type="compositionally biased region" description="Polar residues" evidence="12">
    <location>
        <begin position="504"/>
        <end position="532"/>
    </location>
</feature>
<feature type="compositionally biased region" description="Low complexity" evidence="12">
    <location>
        <begin position="611"/>
        <end position="624"/>
    </location>
</feature>
<evidence type="ECO:0000256" key="8">
    <source>
        <dbReference type="ARBA" id="ARBA00023004"/>
    </source>
</evidence>
<dbReference type="InterPro" id="IPR046942">
    <property type="entry name" value="TET_oxygenase"/>
</dbReference>
<feature type="compositionally biased region" description="Polar residues" evidence="12">
    <location>
        <begin position="779"/>
        <end position="801"/>
    </location>
</feature>
<feature type="region of interest" description="Disordered" evidence="12">
    <location>
        <begin position="1230"/>
        <end position="1286"/>
    </location>
</feature>
<comment type="cofactor">
    <cofactor evidence="11">
        <name>Zn(2+)</name>
        <dbReference type="ChEBI" id="CHEBI:29105"/>
    </cofactor>
    <text evidence="11">The zinc ions have a structural role.</text>
</comment>
<keyword evidence="5 11" id="KW-0862">Zinc</keyword>
<proteinExistence type="inferred from homology"/>
<feature type="region of interest" description="Disordered" evidence="12">
    <location>
        <begin position="253"/>
        <end position="291"/>
    </location>
</feature>
<feature type="region of interest" description="Disordered" evidence="12">
    <location>
        <begin position="600"/>
        <end position="862"/>
    </location>
</feature>
<dbReference type="GO" id="GO:0008270">
    <property type="term" value="F:zinc ion binding"/>
    <property type="evidence" value="ECO:0007669"/>
    <property type="project" value="UniProtKB-UniRule"/>
</dbReference>
<feature type="compositionally biased region" description="Polar residues" evidence="12">
    <location>
        <begin position="423"/>
        <end position="444"/>
    </location>
</feature>
<evidence type="ECO:0000256" key="1">
    <source>
        <dbReference type="ARBA" id="ARBA00004286"/>
    </source>
</evidence>
<dbReference type="InterPro" id="IPR040175">
    <property type="entry name" value="TET1/2/3"/>
</dbReference>
<evidence type="ECO:0000256" key="4">
    <source>
        <dbReference type="ARBA" id="ARBA00022723"/>
    </source>
</evidence>
<dbReference type="PANTHER" id="PTHR23358">
    <property type="entry name" value="METHYLCYTOSINE DIOXYGENASE TET"/>
    <property type="match status" value="1"/>
</dbReference>
<feature type="compositionally biased region" description="Polar residues" evidence="12">
    <location>
        <begin position="756"/>
        <end position="772"/>
    </location>
</feature>
<keyword evidence="6 11" id="KW-0223">Dioxygenase</keyword>
<reference evidence="14" key="1">
    <citation type="submission" date="2020-11" db="EMBL/GenBank/DDBJ databases">
        <authorList>
            <person name="Tran Van P."/>
        </authorList>
    </citation>
    <scope>NUCLEOTIDE SEQUENCE</scope>
</reference>
<keyword evidence="4 11" id="KW-0479">Metal-binding</keyword>
<keyword evidence="3" id="KW-0158">Chromosome</keyword>
<comment type="function">
    <text evidence="11">Dioxygenase that catalyzes the conversion of the modified genomic base 5-methylcytosine (5mC) into 5-hydroxymethylcytosine (5hmC) and plays a key role in epigenetic chromatin reprogramming during embryonic development.</text>
</comment>
<dbReference type="GO" id="GO:0045944">
    <property type="term" value="P:positive regulation of transcription by RNA polymerase II"/>
    <property type="evidence" value="ECO:0007669"/>
    <property type="project" value="TreeGrafter"/>
</dbReference>
<organism evidence="14">
    <name type="scientific">Timema cristinae</name>
    <name type="common">Walking stick</name>
    <dbReference type="NCBI Taxonomy" id="61476"/>
    <lineage>
        <taxon>Eukaryota</taxon>
        <taxon>Metazoa</taxon>
        <taxon>Ecdysozoa</taxon>
        <taxon>Arthropoda</taxon>
        <taxon>Hexapoda</taxon>
        <taxon>Insecta</taxon>
        <taxon>Pterygota</taxon>
        <taxon>Neoptera</taxon>
        <taxon>Polyneoptera</taxon>
        <taxon>Phasmatodea</taxon>
        <taxon>Timematodea</taxon>
        <taxon>Timematoidea</taxon>
        <taxon>Timematidae</taxon>
        <taxon>Timema</taxon>
    </lineage>
</organism>
<dbReference type="SMART" id="SM01333">
    <property type="entry name" value="Tet_JBP"/>
    <property type="match status" value="1"/>
</dbReference>
<evidence type="ECO:0000256" key="2">
    <source>
        <dbReference type="ARBA" id="ARBA00007502"/>
    </source>
</evidence>
<name>A0A7R9CP28_TIMCR</name>
<feature type="compositionally biased region" description="Low complexity" evidence="12">
    <location>
        <begin position="491"/>
        <end position="503"/>
    </location>
</feature>
<dbReference type="InterPro" id="IPR024779">
    <property type="entry name" value="2OGFeDO_JBP1/TET_oxygenase_dom"/>
</dbReference>
<comment type="subcellular location">
    <subcellularLocation>
        <location evidence="1">Chromosome</location>
    </subcellularLocation>
</comment>
<sequence>MDYRLHAVVPRMSPAHVLVKAWTQILAEPHFHLAALGPCITMVASMQEAKQFANSDCQSDLKGNVCTAQGRILDFREEVSGRDTGAPIEIESWRRSCFQTIFFLNVMFQEQEVEERMHVLATLLSPLYQSLAPEAFKNQTQFEREASECRLGFKPGRPFSGVTACIDFCAHSHRDLHNMNNGCTVVVSLTKHRTLAKPDDEQLHVLPLYVMDDTDEYGSKEGQEAKVKSGAVETLSKFPCEVRVRAVPLQPCRRHGKKRKEDEPDAVIGRKDPTTLHRNPCSMGSVDPRATPMSIDMATMLEGMEAQLQSSQVLLKSKNVSSTVLDSPVSMYQGWGYHHPVAESHSHGVDMYHHNSPGASGTTAWGHHRSQTHAWMAAEAQRKQNWLNSGNISSGNLNSWGSDYGPFGGSGFSGEREIKVDPDSTTNHGSSLNHTSNFSINANPPESPLSRSGAAMYNNYSMNSPAATGLAQVSGQISPISSSIHNHTSTPSSPFVFQQPSSPWANHQATIQSAQQHGSSSLFSDTNSNANSAAHKEISSGSWQQATVQISHSSDDQVIPSSPSPSIENSKQSPVSNISLSGDHAETVQPDLSSITADRSSYLHLPPSPFSSPQSQQPVISPQQTAIACNNTLPSPSPTNTENTQPTLNSTLTQQSSPNTPNPSHPQNTADPAETQCHEINPQSSKTPERSLSVPLPLTPTDLSISSCSNSSRGGWVTPDRPQSSWDYNPLTPAPTQPSSPTQASPFRIPKGRPPSRSSNLHSSTAISNSSPVPLHDMANNSTISPTTQQSLPYSSTTSTYCKGFLKPYPPGENSTSKSVNIESHQQSSSSNNESVNNIKHSNMPWASDNSSINSEQSDKLTSMPLPSVSPFGSTVNEQPSVASWYGTERHRIRSSVNEPMNKVNNSQTERLSSSFLHSSSNNSTCTQGKTPCNMIKQEAMSASAWAAVEEVKQLSDYHATMNAAAQLPFGSAASGTSSVAYSTTNPPNPFVSPLNTCTSNYGYCTSSNNPFSSGGYSMFPETKGYGSSPWNDTANYMDTRTVPGTHLNHHMNVNYPYQTMDLHSQFYGQQAKQEAARSACYHSSPYGYQGMGGMGQFHPQYASAAAQYPGQFHHRWDPHRWDLYGPPPFFPVAPEAPRSEPIGEVTDYIDNEECFKDSQMGGVAIALGHGSVLFECAKHELHSTTALRRPNRLHPTRISLVFYQHRNLNRAKHGWDEWEEKMRLRKLGITTSSGNSSGSSGNSSNNINNNNNSVNNQGGRSDSGSSANELLHLLPPTDRPPTYTSQFLMRTPTYTTTTWTTLFPMHPCMVTGPYQESGAAG</sequence>
<evidence type="ECO:0000256" key="11">
    <source>
        <dbReference type="RuleBase" id="RU367064"/>
    </source>
</evidence>
<dbReference type="GO" id="GO:0040029">
    <property type="term" value="P:epigenetic regulation of gene expression"/>
    <property type="evidence" value="ECO:0007669"/>
    <property type="project" value="InterPro"/>
</dbReference>
<protein>
    <recommendedName>
        <fullName evidence="11">Methylcytosine dioxygenase TET</fullName>
        <ecNumber evidence="11">1.14.11.80</ecNumber>
    </recommendedName>
</protein>
<evidence type="ECO:0000256" key="9">
    <source>
        <dbReference type="ARBA" id="ARBA00047840"/>
    </source>
</evidence>
<evidence type="ECO:0000259" key="13">
    <source>
        <dbReference type="SMART" id="SM01333"/>
    </source>
</evidence>
<dbReference type="PANTHER" id="PTHR23358:SF6">
    <property type="entry name" value="METHYLCYTOSINE DIOXYGENASE TET"/>
    <property type="match status" value="1"/>
</dbReference>
<feature type="compositionally biased region" description="Polar residues" evidence="12">
    <location>
        <begin position="539"/>
        <end position="552"/>
    </location>
</feature>
<dbReference type="GO" id="GO:0005634">
    <property type="term" value="C:nucleus"/>
    <property type="evidence" value="ECO:0007669"/>
    <property type="project" value="UniProtKB-UniRule"/>
</dbReference>
<evidence type="ECO:0000256" key="6">
    <source>
        <dbReference type="ARBA" id="ARBA00022964"/>
    </source>
</evidence>
<dbReference type="GO" id="GO:0141166">
    <property type="term" value="P:chromosomal 5-methylcytosine DNA demethylation pathway"/>
    <property type="evidence" value="ECO:0007669"/>
    <property type="project" value="UniProtKB-UniRule"/>
</dbReference>
<feature type="compositionally biased region" description="Low complexity" evidence="12">
    <location>
        <begin position="819"/>
        <end position="839"/>
    </location>
</feature>
<feature type="compositionally biased region" description="Polar residues" evidence="12">
    <location>
        <begin position="481"/>
        <end position="490"/>
    </location>
</feature>
<keyword evidence="7 11" id="KW-0560">Oxidoreductase</keyword>
<dbReference type="GO" id="GO:0070579">
    <property type="term" value="F:DNA 5-methylcytosine dioxygenase activity"/>
    <property type="evidence" value="ECO:0007669"/>
    <property type="project" value="UniProtKB-UniRule"/>
</dbReference>
<accession>A0A7R9CP28</accession>
<comment type="catalytic activity">
    <reaction evidence="10 11">
        <text>a 5-hydroxymethyl-2'-deoxycytidine in DNA + 2-oxoglutarate + O2 = a 5-formyl-2'-deoxycytidine in DNA + succinate + CO2 + H2O</text>
        <dbReference type="Rhea" id="RHEA:53828"/>
        <dbReference type="Rhea" id="RHEA-COMP:13315"/>
        <dbReference type="Rhea" id="RHEA-COMP:13656"/>
        <dbReference type="ChEBI" id="CHEBI:15377"/>
        <dbReference type="ChEBI" id="CHEBI:15379"/>
        <dbReference type="ChEBI" id="CHEBI:16526"/>
        <dbReference type="ChEBI" id="CHEBI:16810"/>
        <dbReference type="ChEBI" id="CHEBI:30031"/>
        <dbReference type="ChEBI" id="CHEBI:136731"/>
        <dbReference type="ChEBI" id="CHEBI:137731"/>
        <dbReference type="EC" id="1.14.11.80"/>
    </reaction>
</comment>
<feature type="compositionally biased region" description="Low complexity" evidence="12">
    <location>
        <begin position="556"/>
        <end position="573"/>
    </location>
</feature>
<dbReference type="GO" id="GO:0005694">
    <property type="term" value="C:chromosome"/>
    <property type="evidence" value="ECO:0007669"/>
    <property type="project" value="UniProtKB-SubCell"/>
</dbReference>
<comment type="cofactor">
    <cofactor evidence="11">
        <name>Fe(2+)</name>
        <dbReference type="ChEBI" id="CHEBI:29033"/>
    </cofactor>
    <text evidence="11">Binds 1 Fe(2+) ion per subunit.</text>
</comment>
<gene>
    <name evidence="14" type="ORF">TCEB3V08_LOCUS5242</name>
</gene>